<evidence type="ECO:0000256" key="4">
    <source>
        <dbReference type="ARBA" id="ARBA00023136"/>
    </source>
</evidence>
<dbReference type="Pfam" id="PF07690">
    <property type="entry name" value="MFS_1"/>
    <property type="match status" value="1"/>
</dbReference>
<feature type="transmembrane region" description="Helical" evidence="5">
    <location>
        <begin position="191"/>
        <end position="214"/>
    </location>
</feature>
<protein>
    <recommendedName>
        <fullName evidence="6">Major facilitator superfamily (MFS) profile domain-containing protein</fullName>
    </recommendedName>
</protein>
<dbReference type="InterPro" id="IPR020846">
    <property type="entry name" value="MFS_dom"/>
</dbReference>
<dbReference type="PANTHER" id="PTHR23502:SF34">
    <property type="entry name" value="PROTEIN HOL1"/>
    <property type="match status" value="1"/>
</dbReference>
<dbReference type="Gene3D" id="1.20.1250.20">
    <property type="entry name" value="MFS general substrate transporter like domains"/>
    <property type="match status" value="1"/>
</dbReference>
<evidence type="ECO:0000256" key="1">
    <source>
        <dbReference type="ARBA" id="ARBA00004141"/>
    </source>
</evidence>
<evidence type="ECO:0000256" key="5">
    <source>
        <dbReference type="SAM" id="Phobius"/>
    </source>
</evidence>
<dbReference type="PANTHER" id="PTHR23502">
    <property type="entry name" value="MAJOR FACILITATOR SUPERFAMILY"/>
    <property type="match status" value="1"/>
</dbReference>
<dbReference type="InterPro" id="IPR011701">
    <property type="entry name" value="MFS"/>
</dbReference>
<evidence type="ECO:0000256" key="2">
    <source>
        <dbReference type="ARBA" id="ARBA00022692"/>
    </source>
</evidence>
<feature type="transmembrane region" description="Helical" evidence="5">
    <location>
        <begin position="78"/>
        <end position="98"/>
    </location>
</feature>
<dbReference type="AlphaFoldDB" id="A0A8H5GM99"/>
<dbReference type="OrthoDB" id="2585655at2759"/>
<dbReference type="PROSITE" id="PS50850">
    <property type="entry name" value="MFS"/>
    <property type="match status" value="1"/>
</dbReference>
<keyword evidence="2 5" id="KW-0812">Transmembrane</keyword>
<keyword evidence="3 5" id="KW-1133">Transmembrane helix</keyword>
<comment type="subcellular location">
    <subcellularLocation>
        <location evidence="1">Membrane</location>
        <topology evidence="1">Multi-pass membrane protein</topology>
    </subcellularLocation>
</comment>
<gene>
    <name evidence="7" type="ORF">D9758_009889</name>
</gene>
<evidence type="ECO:0000259" key="6">
    <source>
        <dbReference type="PROSITE" id="PS50850"/>
    </source>
</evidence>
<keyword evidence="4 5" id="KW-0472">Membrane</keyword>
<dbReference type="SUPFAM" id="SSF103473">
    <property type="entry name" value="MFS general substrate transporter"/>
    <property type="match status" value="1"/>
</dbReference>
<feature type="transmembrane region" description="Helical" evidence="5">
    <location>
        <begin position="353"/>
        <end position="374"/>
    </location>
</feature>
<organism evidence="7 8">
    <name type="scientific">Tetrapyrgos nigripes</name>
    <dbReference type="NCBI Taxonomy" id="182062"/>
    <lineage>
        <taxon>Eukaryota</taxon>
        <taxon>Fungi</taxon>
        <taxon>Dikarya</taxon>
        <taxon>Basidiomycota</taxon>
        <taxon>Agaricomycotina</taxon>
        <taxon>Agaricomycetes</taxon>
        <taxon>Agaricomycetidae</taxon>
        <taxon>Agaricales</taxon>
        <taxon>Marasmiineae</taxon>
        <taxon>Marasmiaceae</taxon>
        <taxon>Tetrapyrgos</taxon>
    </lineage>
</organism>
<reference evidence="7 8" key="1">
    <citation type="journal article" date="2020" name="ISME J.">
        <title>Uncovering the hidden diversity of litter-decomposition mechanisms in mushroom-forming fungi.</title>
        <authorList>
            <person name="Floudas D."/>
            <person name="Bentzer J."/>
            <person name="Ahren D."/>
            <person name="Johansson T."/>
            <person name="Persson P."/>
            <person name="Tunlid A."/>
        </authorList>
    </citation>
    <scope>NUCLEOTIDE SEQUENCE [LARGE SCALE GENOMIC DNA]</scope>
    <source>
        <strain evidence="7 8">CBS 291.85</strain>
    </source>
</reference>
<accession>A0A8H5GM99</accession>
<keyword evidence="8" id="KW-1185">Reference proteome</keyword>
<comment type="caution">
    <text evidence="7">The sequence shown here is derived from an EMBL/GenBank/DDBJ whole genome shotgun (WGS) entry which is preliminary data.</text>
</comment>
<name>A0A8H5GM99_9AGAR</name>
<feature type="domain" description="Major facilitator superfamily (MFS) profile" evidence="6">
    <location>
        <begin position="40"/>
        <end position="433"/>
    </location>
</feature>
<sequence length="433" mass="46615">MLLAPIITIKLDKAGLPLIPQPTDSPYDPLNYPKWLKCITLLLVSVVAFLVLGNLAIINSAVVPLSNEFHISPHAGTYQSAVALGASSLGPLILTPFADIYGRRGVYLFAIFTGFASALGSAYAKSYGTLILARTFNGFGPTAAVVIGSGTVVDLFYVNQRGKAMGFFQVVLTNGAHLAPMIGGYVARSKGWRWCFLLGAILNGAFFMVCLFLLPETLFGRPSHDTIHVSSEPEEKGHSKNGDKNCDLVETLHQGGRTSNKRTVTGSKIHIPPPFTQQVYLHGLRFGNTQAPYAKAFKPSYFILRPLSMLRYPSVIFPVLYNGIAFSLGSIGPALIVATIFSELYAFGPVQNGLSTGISLTGGALLGELFSGPVTDAMMQRARRISLQKQMQALEKGNDQQSENQELDLTLPAEVRLHAIWTGAVAVPAGLLM</sequence>
<feature type="transmembrane region" description="Helical" evidence="5">
    <location>
        <begin position="105"/>
        <end position="124"/>
    </location>
</feature>
<feature type="transmembrane region" description="Helical" evidence="5">
    <location>
        <begin position="38"/>
        <end position="58"/>
    </location>
</feature>
<dbReference type="Proteomes" id="UP000559256">
    <property type="component" value="Unassembled WGS sequence"/>
</dbReference>
<feature type="transmembrane region" description="Helical" evidence="5">
    <location>
        <begin position="136"/>
        <end position="157"/>
    </location>
</feature>
<proteinExistence type="predicted"/>
<feature type="transmembrane region" description="Helical" evidence="5">
    <location>
        <begin position="164"/>
        <end position="185"/>
    </location>
</feature>
<dbReference type="GO" id="GO:0005886">
    <property type="term" value="C:plasma membrane"/>
    <property type="evidence" value="ECO:0007669"/>
    <property type="project" value="TreeGrafter"/>
</dbReference>
<evidence type="ECO:0000313" key="8">
    <source>
        <dbReference type="Proteomes" id="UP000559256"/>
    </source>
</evidence>
<dbReference type="GO" id="GO:0022857">
    <property type="term" value="F:transmembrane transporter activity"/>
    <property type="evidence" value="ECO:0007669"/>
    <property type="project" value="InterPro"/>
</dbReference>
<dbReference type="InterPro" id="IPR036259">
    <property type="entry name" value="MFS_trans_sf"/>
</dbReference>
<evidence type="ECO:0000256" key="3">
    <source>
        <dbReference type="ARBA" id="ARBA00022989"/>
    </source>
</evidence>
<evidence type="ECO:0000313" key="7">
    <source>
        <dbReference type="EMBL" id="KAF5367728.1"/>
    </source>
</evidence>
<feature type="transmembrane region" description="Helical" evidence="5">
    <location>
        <begin position="315"/>
        <end position="341"/>
    </location>
</feature>
<dbReference type="EMBL" id="JAACJM010000018">
    <property type="protein sequence ID" value="KAF5367728.1"/>
    <property type="molecule type" value="Genomic_DNA"/>
</dbReference>